<dbReference type="AlphaFoldDB" id="A0A6C0CZX2"/>
<dbReference type="PROSITE" id="PS51462">
    <property type="entry name" value="NUDIX"/>
    <property type="match status" value="1"/>
</dbReference>
<evidence type="ECO:0000259" key="2">
    <source>
        <dbReference type="PROSITE" id="PS51462"/>
    </source>
</evidence>
<dbReference type="Pfam" id="PF00293">
    <property type="entry name" value="NUDIX"/>
    <property type="match status" value="1"/>
</dbReference>
<dbReference type="Gene3D" id="3.90.79.10">
    <property type="entry name" value="Nucleoside Triphosphate Pyrophosphohydrolase"/>
    <property type="match status" value="1"/>
</dbReference>
<protein>
    <recommendedName>
        <fullName evidence="2">Nudix hydrolase domain-containing protein</fullName>
    </recommendedName>
</protein>
<name>A0A6C0CZX2_9ZZZZ</name>
<dbReference type="PROSITE" id="PS00893">
    <property type="entry name" value="NUDIX_BOX"/>
    <property type="match status" value="1"/>
</dbReference>
<reference evidence="3" key="1">
    <citation type="journal article" date="2020" name="Nature">
        <title>Giant virus diversity and host interactions through global metagenomics.</title>
        <authorList>
            <person name="Schulz F."/>
            <person name="Roux S."/>
            <person name="Paez-Espino D."/>
            <person name="Jungbluth S."/>
            <person name="Walsh D.A."/>
            <person name="Denef V.J."/>
            <person name="McMahon K.D."/>
            <person name="Konstantinidis K.T."/>
            <person name="Eloe-Fadrosh E.A."/>
            <person name="Kyrpides N.C."/>
            <person name="Woyke T."/>
        </authorList>
    </citation>
    <scope>NUCLEOTIDE SEQUENCE</scope>
    <source>
        <strain evidence="3">GVMAG-M-3300023110-24</strain>
    </source>
</reference>
<dbReference type="InterPro" id="IPR000086">
    <property type="entry name" value="NUDIX_hydrolase_dom"/>
</dbReference>
<dbReference type="PANTHER" id="PTHR23114">
    <property type="entry name" value="M7GPPPN-MRNA HYDROLASE"/>
    <property type="match status" value="1"/>
</dbReference>
<dbReference type="InterPro" id="IPR020084">
    <property type="entry name" value="NUDIX_hydrolase_CS"/>
</dbReference>
<evidence type="ECO:0000313" key="3">
    <source>
        <dbReference type="EMBL" id="QHT09374.1"/>
    </source>
</evidence>
<dbReference type="EMBL" id="MN739510">
    <property type="protein sequence ID" value="QHT09374.1"/>
    <property type="molecule type" value="Genomic_DNA"/>
</dbReference>
<dbReference type="PANTHER" id="PTHR23114:SF22">
    <property type="entry name" value="NUDIX HYDROLASE DOMAIN-CONTAINING PROTEIN"/>
    <property type="match status" value="1"/>
</dbReference>
<dbReference type="GO" id="GO:0000932">
    <property type="term" value="C:P-body"/>
    <property type="evidence" value="ECO:0007669"/>
    <property type="project" value="TreeGrafter"/>
</dbReference>
<dbReference type="GO" id="GO:0000290">
    <property type="term" value="P:deadenylation-dependent decapping of nuclear-transcribed mRNA"/>
    <property type="evidence" value="ECO:0007669"/>
    <property type="project" value="TreeGrafter"/>
</dbReference>
<feature type="domain" description="Nudix hydrolase" evidence="2">
    <location>
        <begin position="2"/>
        <end position="223"/>
    </location>
</feature>
<dbReference type="SUPFAM" id="SSF55811">
    <property type="entry name" value="Nudix"/>
    <property type="match status" value="1"/>
</dbReference>
<evidence type="ECO:0000256" key="1">
    <source>
        <dbReference type="ARBA" id="ARBA00022801"/>
    </source>
</evidence>
<organism evidence="3">
    <name type="scientific">viral metagenome</name>
    <dbReference type="NCBI Taxonomy" id="1070528"/>
    <lineage>
        <taxon>unclassified sequences</taxon>
        <taxon>metagenomes</taxon>
        <taxon>organismal metagenomes</taxon>
    </lineage>
</organism>
<proteinExistence type="predicted"/>
<keyword evidence="1" id="KW-0378">Hydrolase</keyword>
<dbReference type="GO" id="GO:0016787">
    <property type="term" value="F:hydrolase activity"/>
    <property type="evidence" value="ECO:0007669"/>
    <property type="project" value="UniProtKB-KW"/>
</dbReference>
<dbReference type="InterPro" id="IPR015797">
    <property type="entry name" value="NUDIX_hydrolase-like_dom_sf"/>
</dbReference>
<accession>A0A6C0CZX2</accession>
<sequence>MITIKSYGIILIKNNKILMINRQHSIYFIEFIMGKYNINDIKILELIFSRITIDEKNSIILKSYKELWINMWGCKNTKYFNNYQFINNNKKFNNLKNNEKLFNRLCKLTNLKDTEWEFSKGRKNINEINLNCAIRELKEETNISISYNNILKNIKPIIEEYISTNNIKYRICYYIAKYDSITCNKIIDNNEVKSIEWVDINNCFKYIREYNNSKLDVIKSIKSIIDSYNKDYYIINNI</sequence>